<keyword evidence="9" id="KW-0732">Signal</keyword>
<feature type="chain" id="PRO_5032758654" description="CASP-like protein" evidence="9">
    <location>
        <begin position="28"/>
        <end position="172"/>
    </location>
</feature>
<feature type="domain" description="Casparian strip membrane protein" evidence="10">
    <location>
        <begin position="4"/>
        <end position="112"/>
    </location>
</feature>
<dbReference type="GO" id="GO:0005886">
    <property type="term" value="C:plasma membrane"/>
    <property type="evidence" value="ECO:0007669"/>
    <property type="project" value="UniProtKB-SubCell"/>
</dbReference>
<keyword evidence="12" id="KW-1185">Reference proteome</keyword>
<feature type="transmembrane region" description="Helical" evidence="8">
    <location>
        <begin position="84"/>
        <end position="107"/>
    </location>
</feature>
<name>A0A835A135_9POAL</name>
<dbReference type="PANTHER" id="PTHR33573">
    <property type="entry name" value="CASP-LIKE PROTEIN 4A4"/>
    <property type="match status" value="1"/>
</dbReference>
<evidence type="ECO:0000256" key="8">
    <source>
        <dbReference type="RuleBase" id="RU361233"/>
    </source>
</evidence>
<evidence type="ECO:0000256" key="9">
    <source>
        <dbReference type="SAM" id="SignalP"/>
    </source>
</evidence>
<dbReference type="OrthoDB" id="685197at2759"/>
<keyword evidence="7 8" id="KW-0472">Membrane</keyword>
<evidence type="ECO:0000313" key="11">
    <source>
        <dbReference type="EMBL" id="KAF8650803.1"/>
    </source>
</evidence>
<comment type="subcellular location">
    <subcellularLocation>
        <location evidence="1 8">Cell membrane</location>
        <topology evidence="1 8">Multi-pass membrane protein</topology>
    </subcellularLocation>
</comment>
<comment type="subunit">
    <text evidence="3 8">Homodimer and heterodimers.</text>
</comment>
<comment type="caution">
    <text evidence="8">Lacks conserved residue(s) required for the propagation of feature annotation.</text>
</comment>
<dbReference type="Proteomes" id="UP000636709">
    <property type="component" value="Unassembled WGS sequence"/>
</dbReference>
<evidence type="ECO:0000256" key="1">
    <source>
        <dbReference type="ARBA" id="ARBA00004651"/>
    </source>
</evidence>
<feature type="transmembrane region" description="Helical" evidence="8">
    <location>
        <begin position="51"/>
        <end position="72"/>
    </location>
</feature>
<evidence type="ECO:0000256" key="4">
    <source>
        <dbReference type="ARBA" id="ARBA00022475"/>
    </source>
</evidence>
<evidence type="ECO:0000313" key="12">
    <source>
        <dbReference type="Proteomes" id="UP000636709"/>
    </source>
</evidence>
<keyword evidence="4 8" id="KW-1003">Cell membrane</keyword>
<dbReference type="AlphaFoldDB" id="A0A835A135"/>
<accession>A0A835A135</accession>
<dbReference type="EMBL" id="JACEFO010002708">
    <property type="protein sequence ID" value="KAF8650803.1"/>
    <property type="molecule type" value="Genomic_DNA"/>
</dbReference>
<comment type="similarity">
    <text evidence="2 8">Belongs to the Casparian strip membrane proteins (CASP) family.</text>
</comment>
<protein>
    <recommendedName>
        <fullName evidence="8">CASP-like protein</fullName>
    </recommendedName>
</protein>
<evidence type="ECO:0000259" key="10">
    <source>
        <dbReference type="Pfam" id="PF04535"/>
    </source>
</evidence>
<gene>
    <name evidence="11" type="ORF">HU200_063707</name>
</gene>
<keyword evidence="6 8" id="KW-1133">Transmembrane helix</keyword>
<dbReference type="Gramene" id="Dexi8A01G0012080.1">
    <property type="protein sequence ID" value="Dexi8A01G0012080.1:cds"/>
    <property type="gene ID" value="Dexi8A01G0012080"/>
</dbReference>
<reference evidence="11" key="1">
    <citation type="submission" date="2020-07" db="EMBL/GenBank/DDBJ databases">
        <title>Genome sequence and genetic diversity analysis of an under-domesticated orphan crop, white fonio (Digitaria exilis).</title>
        <authorList>
            <person name="Bennetzen J.L."/>
            <person name="Chen S."/>
            <person name="Ma X."/>
            <person name="Wang X."/>
            <person name="Yssel A.E.J."/>
            <person name="Chaluvadi S.R."/>
            <person name="Johnson M."/>
            <person name="Gangashetty P."/>
            <person name="Hamidou F."/>
            <person name="Sanogo M.D."/>
            <person name="Zwaenepoel A."/>
            <person name="Wallace J."/>
            <person name="Van De Peer Y."/>
            <person name="Van Deynze A."/>
        </authorList>
    </citation>
    <scope>NUCLEOTIDE SEQUENCE</scope>
    <source>
        <tissue evidence="11">Leaves</tissue>
    </source>
</reference>
<evidence type="ECO:0000256" key="2">
    <source>
        <dbReference type="ARBA" id="ARBA00007651"/>
    </source>
</evidence>
<keyword evidence="5 8" id="KW-0812">Transmembrane</keyword>
<evidence type="ECO:0000256" key="3">
    <source>
        <dbReference type="ARBA" id="ARBA00011489"/>
    </source>
</evidence>
<dbReference type="InterPro" id="IPR006702">
    <property type="entry name" value="CASP_dom"/>
</dbReference>
<evidence type="ECO:0000256" key="6">
    <source>
        <dbReference type="ARBA" id="ARBA00022989"/>
    </source>
</evidence>
<dbReference type="PANTHER" id="PTHR33573:SF17">
    <property type="entry name" value="CASP-LIKE PROTEIN 4D1"/>
    <property type="match status" value="1"/>
</dbReference>
<organism evidence="11 12">
    <name type="scientific">Digitaria exilis</name>
    <dbReference type="NCBI Taxonomy" id="1010633"/>
    <lineage>
        <taxon>Eukaryota</taxon>
        <taxon>Viridiplantae</taxon>
        <taxon>Streptophyta</taxon>
        <taxon>Embryophyta</taxon>
        <taxon>Tracheophyta</taxon>
        <taxon>Spermatophyta</taxon>
        <taxon>Magnoliopsida</taxon>
        <taxon>Liliopsida</taxon>
        <taxon>Poales</taxon>
        <taxon>Poaceae</taxon>
        <taxon>PACMAD clade</taxon>
        <taxon>Panicoideae</taxon>
        <taxon>Panicodae</taxon>
        <taxon>Paniceae</taxon>
        <taxon>Anthephorinae</taxon>
        <taxon>Digitaria</taxon>
    </lineage>
</organism>
<feature type="transmembrane region" description="Helical" evidence="8">
    <location>
        <begin position="144"/>
        <end position="167"/>
    </location>
</feature>
<proteinExistence type="inferred from homology"/>
<evidence type="ECO:0000256" key="5">
    <source>
        <dbReference type="ARBA" id="ARBA00022692"/>
    </source>
</evidence>
<feature type="signal peptide" evidence="9">
    <location>
        <begin position="1"/>
        <end position="27"/>
    </location>
</feature>
<dbReference type="Pfam" id="PF04535">
    <property type="entry name" value="CASP_dom"/>
    <property type="match status" value="1"/>
</dbReference>
<evidence type="ECO:0000256" key="7">
    <source>
        <dbReference type="ARBA" id="ARBA00023136"/>
    </source>
</evidence>
<sequence length="172" mass="18111">MASKAAVVILRLLTLALLVTSLALIAADKLKDDIDDPPQTFTFKDVHTYRYLLAVSVIGCAYTLLHLPFAIIAGSKPVTGAAALLVVLADVAFALLLATGAAAGLGFTHDVKRYFDDVLFRGADDGSSPEIAGLHRDVDRFFDMAFASSGLMLAAAACTVVMIVMSVHSLAK</sequence>
<comment type="caution">
    <text evidence="11">The sequence shown here is derived from an EMBL/GenBank/DDBJ whole genome shotgun (WGS) entry which is preliminary data.</text>
</comment>